<name>A0AAV5RA87_PICKL</name>
<dbReference type="GO" id="GO:0007034">
    <property type="term" value="P:vacuolar transport"/>
    <property type="evidence" value="ECO:0007669"/>
    <property type="project" value="InterPro"/>
</dbReference>
<evidence type="ECO:0000256" key="1">
    <source>
        <dbReference type="SAM" id="Coils"/>
    </source>
</evidence>
<sequence length="224" mass="26006">MDFVKKAIWGPDPKEQYRKCQQTLRKNKRQVDRQIQDLNNVEKKSKSLIKQAAKKNDMKSARLYAKELRNTQKVNERMHISRATLDSIEFKLNEQQQLIKLKGSLQKSTGIMQDINQLVRLPQMSKTVQELSKELMKSGIIDEMVDDALDDMAWEDEDLDENEEIDTLLTDILGDKTKNASEVDNVKNDTQVEAEQPSGQEIEEEDDDDDLILNMRQRLNALQE</sequence>
<evidence type="ECO:0000313" key="3">
    <source>
        <dbReference type="EMBL" id="GMM47713.1"/>
    </source>
</evidence>
<dbReference type="EMBL" id="BTGB01000009">
    <property type="protein sequence ID" value="GMM47713.1"/>
    <property type="molecule type" value="Genomic_DNA"/>
</dbReference>
<protein>
    <submittedName>
        <fullName evidence="3">ESCRT-III subunit protein</fullName>
    </submittedName>
</protein>
<feature type="compositionally biased region" description="Acidic residues" evidence="2">
    <location>
        <begin position="201"/>
        <end position="211"/>
    </location>
</feature>
<dbReference type="PANTHER" id="PTHR10476">
    <property type="entry name" value="CHARGED MULTIVESICULAR BODY PROTEIN"/>
    <property type="match status" value="1"/>
</dbReference>
<evidence type="ECO:0000256" key="2">
    <source>
        <dbReference type="SAM" id="MobiDB-lite"/>
    </source>
</evidence>
<dbReference type="Gene3D" id="6.10.140.1230">
    <property type="match status" value="1"/>
</dbReference>
<feature type="coiled-coil region" evidence="1">
    <location>
        <begin position="21"/>
        <end position="51"/>
    </location>
</feature>
<accession>A0AAV5RA87</accession>
<keyword evidence="1" id="KW-0175">Coiled coil</keyword>
<dbReference type="AlphaFoldDB" id="A0AAV5RA87"/>
<gene>
    <name evidence="3" type="ORF">DAPK24_043110</name>
</gene>
<feature type="compositionally biased region" description="Polar residues" evidence="2">
    <location>
        <begin position="188"/>
        <end position="199"/>
    </location>
</feature>
<feature type="region of interest" description="Disordered" evidence="2">
    <location>
        <begin position="180"/>
        <end position="211"/>
    </location>
</feature>
<keyword evidence="4" id="KW-1185">Reference proteome</keyword>
<organism evidence="3 4">
    <name type="scientific">Pichia kluyveri</name>
    <name type="common">Yeast</name>
    <dbReference type="NCBI Taxonomy" id="36015"/>
    <lineage>
        <taxon>Eukaryota</taxon>
        <taxon>Fungi</taxon>
        <taxon>Dikarya</taxon>
        <taxon>Ascomycota</taxon>
        <taxon>Saccharomycotina</taxon>
        <taxon>Pichiomycetes</taxon>
        <taxon>Pichiales</taxon>
        <taxon>Pichiaceae</taxon>
        <taxon>Pichia</taxon>
    </lineage>
</organism>
<dbReference type="Proteomes" id="UP001378960">
    <property type="component" value="Unassembled WGS sequence"/>
</dbReference>
<dbReference type="Pfam" id="PF03357">
    <property type="entry name" value="Snf7"/>
    <property type="match status" value="1"/>
</dbReference>
<reference evidence="3 4" key="1">
    <citation type="journal article" date="2023" name="Elife">
        <title>Identification of key yeast species and microbe-microbe interactions impacting larval growth of Drosophila in the wild.</title>
        <authorList>
            <person name="Mure A."/>
            <person name="Sugiura Y."/>
            <person name="Maeda R."/>
            <person name="Honda K."/>
            <person name="Sakurai N."/>
            <person name="Takahashi Y."/>
            <person name="Watada M."/>
            <person name="Katoh T."/>
            <person name="Gotoh A."/>
            <person name="Gotoh Y."/>
            <person name="Taniguchi I."/>
            <person name="Nakamura K."/>
            <person name="Hayashi T."/>
            <person name="Katayama T."/>
            <person name="Uemura T."/>
            <person name="Hattori Y."/>
        </authorList>
    </citation>
    <scope>NUCLEOTIDE SEQUENCE [LARGE SCALE GENOMIC DNA]</scope>
    <source>
        <strain evidence="3 4">PK-24</strain>
    </source>
</reference>
<dbReference type="InterPro" id="IPR005024">
    <property type="entry name" value="Snf7_fam"/>
</dbReference>
<evidence type="ECO:0000313" key="4">
    <source>
        <dbReference type="Proteomes" id="UP001378960"/>
    </source>
</evidence>
<comment type="caution">
    <text evidence="3">The sequence shown here is derived from an EMBL/GenBank/DDBJ whole genome shotgun (WGS) entry which is preliminary data.</text>
</comment>
<proteinExistence type="predicted"/>